<evidence type="ECO:0000256" key="1">
    <source>
        <dbReference type="ARBA" id="ARBA00022741"/>
    </source>
</evidence>
<keyword evidence="2" id="KW-0378">Hydrolase</keyword>
<dbReference type="GO" id="GO:0016787">
    <property type="term" value="F:hydrolase activity"/>
    <property type="evidence" value="ECO:0007669"/>
    <property type="project" value="UniProtKB-KW"/>
</dbReference>
<evidence type="ECO:0000259" key="4">
    <source>
        <dbReference type="PROSITE" id="PS51192"/>
    </source>
</evidence>
<dbReference type="Gene3D" id="3.40.50.10810">
    <property type="entry name" value="Tandem AAA-ATPase domain"/>
    <property type="match status" value="2"/>
</dbReference>
<dbReference type="InterPro" id="IPR014001">
    <property type="entry name" value="Helicase_ATP-bd"/>
</dbReference>
<keyword evidence="1" id="KW-0547">Nucleotide-binding</keyword>
<dbReference type="STRING" id="554155.C5FMT8"/>
<keyword evidence="3" id="KW-0067">ATP-binding</keyword>
<keyword evidence="6" id="KW-1185">Reference proteome</keyword>
<dbReference type="AlphaFoldDB" id="C5FMT8"/>
<evidence type="ECO:0000313" key="5">
    <source>
        <dbReference type="EMBL" id="EEQ31909.1"/>
    </source>
</evidence>
<organism evidence="5 6">
    <name type="scientific">Arthroderma otae (strain ATCC MYA-4605 / CBS 113480)</name>
    <name type="common">Microsporum canis</name>
    <dbReference type="NCBI Taxonomy" id="554155"/>
    <lineage>
        <taxon>Eukaryota</taxon>
        <taxon>Fungi</taxon>
        <taxon>Dikarya</taxon>
        <taxon>Ascomycota</taxon>
        <taxon>Pezizomycotina</taxon>
        <taxon>Eurotiomycetes</taxon>
        <taxon>Eurotiomycetidae</taxon>
        <taxon>Onygenales</taxon>
        <taxon>Arthrodermataceae</taxon>
        <taxon>Microsporum</taxon>
    </lineage>
</organism>
<dbReference type="InterPro" id="IPR038718">
    <property type="entry name" value="SNF2-like_sf"/>
</dbReference>
<dbReference type="GO" id="GO:0005634">
    <property type="term" value="C:nucleus"/>
    <property type="evidence" value="ECO:0007669"/>
    <property type="project" value="TreeGrafter"/>
</dbReference>
<evidence type="ECO:0000313" key="6">
    <source>
        <dbReference type="Proteomes" id="UP000002035"/>
    </source>
</evidence>
<protein>
    <recommendedName>
        <fullName evidence="4">Helicase ATP-binding domain-containing protein</fullName>
    </recommendedName>
</protein>
<dbReference type="InterPro" id="IPR000330">
    <property type="entry name" value="SNF2_N"/>
</dbReference>
<evidence type="ECO:0000256" key="2">
    <source>
        <dbReference type="ARBA" id="ARBA00022801"/>
    </source>
</evidence>
<dbReference type="PANTHER" id="PTHR45626">
    <property type="entry name" value="TRANSCRIPTION TERMINATION FACTOR 2-RELATED"/>
    <property type="match status" value="1"/>
</dbReference>
<dbReference type="InterPro" id="IPR049730">
    <property type="entry name" value="SNF2/RAD54-like_C"/>
</dbReference>
<dbReference type="Proteomes" id="UP000002035">
    <property type="component" value="Unassembled WGS sequence"/>
</dbReference>
<dbReference type="RefSeq" id="XP_002846991.1">
    <property type="nucleotide sequence ID" value="XM_002846945.1"/>
</dbReference>
<proteinExistence type="predicted"/>
<dbReference type="InterPro" id="IPR050628">
    <property type="entry name" value="SNF2_RAD54_helicase_TF"/>
</dbReference>
<evidence type="ECO:0000256" key="3">
    <source>
        <dbReference type="ARBA" id="ARBA00022840"/>
    </source>
</evidence>
<dbReference type="InterPro" id="IPR027417">
    <property type="entry name" value="P-loop_NTPase"/>
</dbReference>
<dbReference type="VEuPathDB" id="FungiDB:MCYG_04728"/>
<dbReference type="HOGENOM" id="CLU_280081_0_0_1"/>
<dbReference type="CDD" id="cd18793">
    <property type="entry name" value="SF2_C_SNF"/>
    <property type="match status" value="1"/>
</dbReference>
<dbReference type="OrthoDB" id="4170557at2759"/>
<dbReference type="GO" id="GO:0005524">
    <property type="term" value="F:ATP binding"/>
    <property type="evidence" value="ECO:0007669"/>
    <property type="project" value="UniProtKB-KW"/>
</dbReference>
<gene>
    <name evidence="5" type="ORF">MCYG_04728</name>
</gene>
<dbReference type="Pfam" id="PF00176">
    <property type="entry name" value="SNF2-rel_dom"/>
    <property type="match status" value="1"/>
</dbReference>
<dbReference type="GO" id="GO:0008094">
    <property type="term" value="F:ATP-dependent activity, acting on DNA"/>
    <property type="evidence" value="ECO:0007669"/>
    <property type="project" value="TreeGrafter"/>
</dbReference>
<dbReference type="PROSITE" id="PS51192">
    <property type="entry name" value="HELICASE_ATP_BIND_1"/>
    <property type="match status" value="1"/>
</dbReference>
<accession>C5FMT8</accession>
<dbReference type="eggNOG" id="KOG4439">
    <property type="taxonomic scope" value="Eukaryota"/>
</dbReference>
<feature type="domain" description="Helicase ATP-binding" evidence="4">
    <location>
        <begin position="425"/>
        <end position="661"/>
    </location>
</feature>
<dbReference type="GO" id="GO:0006281">
    <property type="term" value="P:DNA repair"/>
    <property type="evidence" value="ECO:0007669"/>
    <property type="project" value="TreeGrafter"/>
</dbReference>
<name>C5FMT8_ARTOC</name>
<dbReference type="Gene3D" id="3.40.50.300">
    <property type="entry name" value="P-loop containing nucleotide triphosphate hydrolases"/>
    <property type="match status" value="1"/>
</dbReference>
<dbReference type="SUPFAM" id="SSF52540">
    <property type="entry name" value="P-loop containing nucleoside triphosphate hydrolases"/>
    <property type="match status" value="2"/>
</dbReference>
<dbReference type="SMART" id="SM00487">
    <property type="entry name" value="DEXDc"/>
    <property type="match status" value="1"/>
</dbReference>
<dbReference type="GeneID" id="9230107"/>
<dbReference type="OMA" id="SAKFEFW"/>
<sequence>MNTSTGTYQSLEKLSTFLGFDTIPALQKWMGSMLCKPYWDEYHGWAASEIADGRIPKLTDYRSVLKHLTEGEAVGIRKFSTDFPDISAWTAIDWHARLLYKILSVNQADRHGIFYGKNFSEVEMASRAWQVILRLKLDASHEHRPRKKAKATSEFEHWRIDDDEAIPTPVNPERGAASVIWMNIPADLEEQGIKSMVVLKGLVSYTYERFLEEIYRGLELKEHGLQIDKLSVDGDTISGSSFKEFLGLACCSAGRLLVALNTEKGLPEPDIPQIENEELSRRLLYDLMVAERVSSEFDLRDRFWIWTAIQKASKVQHSPINSNCVLLHEAVDIEGDSIRWLMKSKDSDDPESGTKDVLRELTDSDIKQYREQEKWIDNQDLQRQGHGEACSALGIPNPDIPRLPGMPVSAKFEFWQPLAVKALKEFEEGYLRGGILADEVGIGKTFEAIGLEQHHWNLRKAALESNMQIAPPRPTLIVVPPNLIQQWASTIRAMSMDLIVKIYYGGRGQNQGQSGADGVEYLRGVLSRDDKVFSKTEETARTAIITSFRTLTTRHGPTSLRKWLRNKISSEDGSENYASVTESVHSIMERLTRPPDEWPHGLSGCFKRVIVDEAHEIRNKKSLTATTLHWLQSPAVLLLSATPIWNGLSDILGLLYQLEPVENPWSKKSLNELGAFDIEPLKNSESSIQYECDTNDGNDSIDEEAENLTYFLKRIDPWEIPCHHPASSLRYTSESVKHHIINGGGNDPLTKKGKRMREVLKACMIKRSYGSLVDGQVVGQALPAVQNISVHLEFTQEEQREYERTLDHCLATIRRKKAKENEEEDKNKDAADILSGPKFRRLCLVTSWTDFDFVGQSYTAKNLTERRKKGVLPALTILKDVNNGKQQLLRRQNLLQEEFPQIMIHPLPSPDDIKGILQAHCRGSPKLRYLLQLVAELVVLRKEKMLIFATLPTQVHWLESVLKLLELDANSYRAELNIEDRQILADTFHRSPTKCQILITSFWVCCTGLNLHGHCRNLVFWDAAPISAEQQALGRLKRVGATRTIRLFRLFIDKTFSTEQNMKYIAQAIPGLMAQLNMEVFGEEDGTDGAVLGQWVIHEGQLVKADDPSVLGLGLPALGDGDLLTHILMIQQGKEI</sequence>
<reference evidence="6" key="1">
    <citation type="journal article" date="2012" name="MBio">
        <title>Comparative genome analysis of Trichophyton rubrum and related dermatophytes reveals candidate genes involved in infection.</title>
        <authorList>
            <person name="Martinez D.A."/>
            <person name="Oliver B.G."/>
            <person name="Graeser Y."/>
            <person name="Goldberg J.M."/>
            <person name="Li W."/>
            <person name="Martinez-Rossi N.M."/>
            <person name="Monod M."/>
            <person name="Shelest E."/>
            <person name="Barton R.C."/>
            <person name="Birch E."/>
            <person name="Brakhage A.A."/>
            <person name="Chen Z."/>
            <person name="Gurr S.J."/>
            <person name="Heiman D."/>
            <person name="Heitman J."/>
            <person name="Kosti I."/>
            <person name="Rossi A."/>
            <person name="Saif S."/>
            <person name="Samalova M."/>
            <person name="Saunders C.W."/>
            <person name="Shea T."/>
            <person name="Summerbell R.C."/>
            <person name="Xu J."/>
            <person name="Young S."/>
            <person name="Zeng Q."/>
            <person name="Birren B.W."/>
            <person name="Cuomo C.A."/>
            <person name="White T.C."/>
        </authorList>
    </citation>
    <scope>NUCLEOTIDE SEQUENCE [LARGE SCALE GENOMIC DNA]</scope>
    <source>
        <strain evidence="6">ATCC MYA-4605 / CBS 113480</strain>
    </source>
</reference>
<dbReference type="EMBL" id="DS995704">
    <property type="protein sequence ID" value="EEQ31909.1"/>
    <property type="molecule type" value="Genomic_DNA"/>
</dbReference>